<feature type="chain" id="PRO_5042896486" evidence="9">
    <location>
        <begin position="26"/>
        <end position="118"/>
    </location>
</feature>
<dbReference type="EMBL" id="JBAMMX010000022">
    <property type="protein sequence ID" value="KAK6919163.1"/>
    <property type="molecule type" value="Genomic_DNA"/>
</dbReference>
<comment type="caution">
    <text evidence="11">The sequence shown here is derived from an EMBL/GenBank/DDBJ whole genome shotgun (WGS) entry which is preliminary data.</text>
</comment>
<dbReference type="GO" id="GO:0005886">
    <property type="term" value="C:plasma membrane"/>
    <property type="evidence" value="ECO:0007669"/>
    <property type="project" value="UniProtKB-SubCell"/>
</dbReference>
<dbReference type="PANTHER" id="PTHR31044">
    <property type="entry name" value="BETA-1,3 GLUCANASE"/>
    <property type="match status" value="1"/>
</dbReference>
<name>A0AAN8ULP0_9MAGN</name>
<evidence type="ECO:0000313" key="11">
    <source>
        <dbReference type="EMBL" id="KAK6919163.1"/>
    </source>
</evidence>
<dbReference type="PANTHER" id="PTHR31044:SF35">
    <property type="entry name" value="GLUCAN ENDO-1,3-BETA-GLUCOSIDASE 4-LIKE"/>
    <property type="match status" value="1"/>
</dbReference>
<dbReference type="Proteomes" id="UP001370490">
    <property type="component" value="Unassembled WGS sequence"/>
</dbReference>
<dbReference type="Gene3D" id="1.20.58.1040">
    <property type="match status" value="1"/>
</dbReference>
<keyword evidence="7" id="KW-0325">Glycoprotein</keyword>
<evidence type="ECO:0000256" key="6">
    <source>
        <dbReference type="ARBA" id="ARBA00023157"/>
    </source>
</evidence>
<evidence type="ECO:0000313" key="12">
    <source>
        <dbReference type="Proteomes" id="UP001370490"/>
    </source>
</evidence>
<reference evidence="11 12" key="1">
    <citation type="submission" date="2023-12" db="EMBL/GenBank/DDBJ databases">
        <title>A high-quality genome assembly for Dillenia turbinata (Dilleniales).</title>
        <authorList>
            <person name="Chanderbali A."/>
        </authorList>
    </citation>
    <scope>NUCLEOTIDE SEQUENCE [LARGE SCALE GENOMIC DNA]</scope>
    <source>
        <strain evidence="11">LSX21</strain>
        <tissue evidence="11">Leaf</tissue>
    </source>
</reference>
<evidence type="ECO:0000256" key="5">
    <source>
        <dbReference type="ARBA" id="ARBA00023136"/>
    </source>
</evidence>
<gene>
    <name evidence="11" type="ORF">RJ641_017585</name>
</gene>
<keyword evidence="8" id="KW-0449">Lipoprotein</keyword>
<protein>
    <submittedName>
        <fullName evidence="11">X8 domain</fullName>
    </submittedName>
</protein>
<evidence type="ECO:0000256" key="9">
    <source>
        <dbReference type="SAM" id="SignalP"/>
    </source>
</evidence>
<dbReference type="FunFam" id="1.20.58.1040:FF:000001">
    <property type="entry name" value="Glucan endo-1,3-beta-glucosidase 4"/>
    <property type="match status" value="1"/>
</dbReference>
<accession>A0AAN8ULP0</accession>
<evidence type="ECO:0000259" key="10">
    <source>
        <dbReference type="SMART" id="SM00768"/>
    </source>
</evidence>
<evidence type="ECO:0000256" key="7">
    <source>
        <dbReference type="ARBA" id="ARBA00023180"/>
    </source>
</evidence>
<sequence length="118" mass="13303">MRTHILLRMLAALLIVLSITTESNAQRREWCIASPGATDALLQESMELICTFGGIDCSMFEPGRPCYLPNTLRHHASYAFNSFYQKYKKHGTPCNFNNTAITVLGDPSHDSCQFEYIP</sequence>
<evidence type="ECO:0000256" key="1">
    <source>
        <dbReference type="ARBA" id="ARBA00004609"/>
    </source>
</evidence>
<dbReference type="SMART" id="SM00768">
    <property type="entry name" value="X8"/>
    <property type="match status" value="1"/>
</dbReference>
<dbReference type="InterPro" id="IPR044788">
    <property type="entry name" value="X8_dom_prot"/>
</dbReference>
<dbReference type="InterPro" id="IPR012946">
    <property type="entry name" value="X8"/>
</dbReference>
<keyword evidence="2" id="KW-1003">Cell membrane</keyword>
<dbReference type="GO" id="GO:0098552">
    <property type="term" value="C:side of membrane"/>
    <property type="evidence" value="ECO:0007669"/>
    <property type="project" value="UniProtKB-KW"/>
</dbReference>
<evidence type="ECO:0000256" key="8">
    <source>
        <dbReference type="ARBA" id="ARBA00023288"/>
    </source>
</evidence>
<dbReference type="Pfam" id="PF07983">
    <property type="entry name" value="X8"/>
    <property type="match status" value="1"/>
</dbReference>
<proteinExistence type="predicted"/>
<comment type="subcellular location">
    <subcellularLocation>
        <location evidence="1">Cell membrane</location>
        <topology evidence="1">Lipid-anchor</topology>
        <topology evidence="1">GPI-anchor</topology>
    </subcellularLocation>
</comment>
<evidence type="ECO:0000256" key="3">
    <source>
        <dbReference type="ARBA" id="ARBA00022622"/>
    </source>
</evidence>
<evidence type="ECO:0000256" key="2">
    <source>
        <dbReference type="ARBA" id="ARBA00022475"/>
    </source>
</evidence>
<keyword evidence="4 9" id="KW-0732">Signal</keyword>
<keyword evidence="3" id="KW-0336">GPI-anchor</keyword>
<feature type="domain" description="X8" evidence="10">
    <location>
        <begin position="29"/>
        <end position="114"/>
    </location>
</feature>
<dbReference type="AlphaFoldDB" id="A0AAN8ULP0"/>
<feature type="signal peptide" evidence="9">
    <location>
        <begin position="1"/>
        <end position="25"/>
    </location>
</feature>
<organism evidence="11 12">
    <name type="scientific">Dillenia turbinata</name>
    <dbReference type="NCBI Taxonomy" id="194707"/>
    <lineage>
        <taxon>Eukaryota</taxon>
        <taxon>Viridiplantae</taxon>
        <taxon>Streptophyta</taxon>
        <taxon>Embryophyta</taxon>
        <taxon>Tracheophyta</taxon>
        <taxon>Spermatophyta</taxon>
        <taxon>Magnoliopsida</taxon>
        <taxon>eudicotyledons</taxon>
        <taxon>Gunneridae</taxon>
        <taxon>Pentapetalae</taxon>
        <taxon>Dilleniales</taxon>
        <taxon>Dilleniaceae</taxon>
        <taxon>Dillenia</taxon>
    </lineage>
</organism>
<evidence type="ECO:0000256" key="4">
    <source>
        <dbReference type="ARBA" id="ARBA00022729"/>
    </source>
</evidence>
<keyword evidence="5" id="KW-0472">Membrane</keyword>
<keyword evidence="6" id="KW-1015">Disulfide bond</keyword>
<dbReference type="GO" id="GO:0009506">
    <property type="term" value="C:plasmodesma"/>
    <property type="evidence" value="ECO:0007669"/>
    <property type="project" value="UniProtKB-ARBA"/>
</dbReference>
<keyword evidence="12" id="KW-1185">Reference proteome</keyword>